<feature type="region of interest" description="Disordered" evidence="7">
    <location>
        <begin position="317"/>
        <end position="338"/>
    </location>
</feature>
<keyword evidence="6" id="KW-0472">Membrane</keyword>
<dbReference type="SUPFAM" id="SSF48371">
    <property type="entry name" value="ARM repeat"/>
    <property type="match status" value="1"/>
</dbReference>
<evidence type="ECO:0000256" key="2">
    <source>
        <dbReference type="ARBA" id="ARBA00004514"/>
    </source>
</evidence>
<gene>
    <name evidence="9" type="ORF">D9Q98_009584</name>
</gene>
<dbReference type="GO" id="GO:0016020">
    <property type="term" value="C:membrane"/>
    <property type="evidence" value="ECO:0007669"/>
    <property type="project" value="UniProtKB-SubCell"/>
</dbReference>
<feature type="compositionally biased region" description="Low complexity" evidence="7">
    <location>
        <begin position="1581"/>
        <end position="1590"/>
    </location>
</feature>
<evidence type="ECO:0000256" key="5">
    <source>
        <dbReference type="ARBA" id="ARBA00022927"/>
    </source>
</evidence>
<dbReference type="GO" id="GO:0005085">
    <property type="term" value="F:guanyl-nucleotide exchange factor activity"/>
    <property type="evidence" value="ECO:0007669"/>
    <property type="project" value="InterPro"/>
</dbReference>
<feature type="region of interest" description="Disordered" evidence="7">
    <location>
        <begin position="1225"/>
        <end position="1267"/>
    </location>
</feature>
<dbReference type="InterPro" id="IPR016024">
    <property type="entry name" value="ARM-type_fold"/>
</dbReference>
<dbReference type="Proteomes" id="UP001055712">
    <property type="component" value="Unassembled WGS sequence"/>
</dbReference>
<feature type="region of interest" description="Disordered" evidence="7">
    <location>
        <begin position="1678"/>
        <end position="1698"/>
    </location>
</feature>
<evidence type="ECO:0000256" key="7">
    <source>
        <dbReference type="SAM" id="MobiDB-lite"/>
    </source>
</evidence>
<dbReference type="GO" id="GO:0005802">
    <property type="term" value="C:trans-Golgi network"/>
    <property type="evidence" value="ECO:0007669"/>
    <property type="project" value="TreeGrafter"/>
</dbReference>
<dbReference type="SUPFAM" id="SSF48425">
    <property type="entry name" value="Sec7 domain"/>
    <property type="match status" value="1"/>
</dbReference>
<proteinExistence type="predicted"/>
<comment type="subcellular location">
    <subcellularLocation>
        <location evidence="2">Cytoplasm</location>
        <location evidence="2">Cytosol</location>
    </subcellularLocation>
    <subcellularLocation>
        <location evidence="1">Membrane</location>
    </subcellularLocation>
</comment>
<evidence type="ECO:0000256" key="4">
    <source>
        <dbReference type="ARBA" id="ARBA00022490"/>
    </source>
</evidence>
<feature type="region of interest" description="Disordered" evidence="7">
    <location>
        <begin position="392"/>
        <end position="419"/>
    </location>
</feature>
<dbReference type="Gene3D" id="1.10.1000.11">
    <property type="entry name" value="Arf Nucleotide-binding Site Opener,domain 2"/>
    <property type="match status" value="1"/>
</dbReference>
<dbReference type="Pfam" id="PF09324">
    <property type="entry name" value="Sec7-like_HDS"/>
    <property type="match status" value="1"/>
</dbReference>
<dbReference type="Gene3D" id="1.25.10.10">
    <property type="entry name" value="Leucine-rich Repeat Variant"/>
    <property type="match status" value="1"/>
</dbReference>
<dbReference type="OrthoDB" id="430364at2759"/>
<feature type="region of interest" description="Disordered" evidence="7">
    <location>
        <begin position="1559"/>
        <end position="1607"/>
    </location>
</feature>
<keyword evidence="10" id="KW-1185">Reference proteome</keyword>
<sequence length="2259" mass="232811">MQRDPSAVSLETFVLHSLSSIAQETSGRAQAQKDVREAAIKLLEELGVAEFGRPGSRLSIPFPADVTSQLLAVLRGALALGNPRLAEPALSCMHKLVAYAYLQGETASNGRLDDDNVVTQVVGLTARCGESNSAAIQLQVVKALLTYVTAEHFMAHGDVLMQAIRAVFNTAIGAESADIKNTARSALLQMINTVLKRVGQQILSPGGTPLPSPAHPAFRTSWSHSSGNMEGAATAASAALAAVAAERAASVTSPASPHAGASGGEVGGGGGNGGGGSLVGGDGRAESGGSDVYDSQPLSPAENTLLVHAISQEMTVEAPPCSTGADVSPNTPQAAEAAATAAAEAAAIAASAAQPQVQPQLGQQPSADMAEAADMAAAAADMAELQAALPRIQTSPPTPTSPLSEVGRGGGGGGPLSARRISVSLEPLPGPAQPPSAEQFVAAAVQADARTAQLASLAEQSDLRGLERALDSLPQADPSGALSRRLLARQETPPDPRRALMRDRRASTWRMLTPVERDALIVLTAMSKMASRETGFGAVESYLHQGKLLALDLLVRVLTNPTHDWSHMRPEFAAELRHPLCLVLLRNCTSPYELAGTAAVRLFEAILSAQKLRAGLKAELGALYPLLLLKPIEAAAPDSPHAMVMAAEGLLHVCSHPQVLVDLFVNYDCSLQAANLYERTIKAVRKLTALQEPNPHFSPAVTQKLKATALKALLAAIQSLDTWAGPIKSAAAAVALTPEAAASAVAASHSGELSGDRSEGGAASPLPRDREELQRILADKELKDALLSGIQAFNQNAVKGLRQLVQSGVIADGSPAAAARFLREHAAWLDKGQVGELMGHHEDHSVQVMHCYIDSEHFGGLKLDEALRRLLGSFRLPGEAQKIDRIMEKFAERFCKDNPAAFKTADGAYLLAFAIIMLNTDAHNPMADRRISADDFVSMAQCQVEGAEGEMAFEQILPSEDLLAIYRRITEGEIKVAGEEAAALALSSNGKQRGGSGGDSRQAEGSRRAKLAAAVGVTQMVLPFWSGATWDKQHGVDVERKRLLEFTRQMVAASGGAVAGNIWHTATHAEHARPMMQVSGDAFLQCLNLSLEAAPNMHVALQILGGYEQVVRLAALLRLESICEALVSGLAAAAGLAAPAPHSSAGEAKQVAALSKLVSLGSCSEAGMLGSSWLVLLRALSQLERLQATLLPGSKGGLPPLPEGAAAMMASSSLDAAAAAAAEAAAQPAAAPPPPPSGSGFGRLLQRMGLSGGSGSSSESTGRSGGVVAGGPHGGLLAIKDEPGAGHVLWAETAGVAAIERLYTNSSSLHGDAVLSFMRALCAVSQEELQPNTSGERPRVGLLQKVVECAYHNMPRIRIVWSRLWSIVAQHLVSAACHTDAFVAMYAVDALRQLAAKLLDRAELARFTHQGEALRPFAAVLRHSDSPAVRELAVACVAHAASAHPGGLGSGWRSVLEALALAAGDSAPAVVSQALDALQPVVEALFRPAGHVQLCECVAAVLAGVENPHGFDDLSINALHLFQALARRLEEALASQDAQEAQLALHSVLAAQNSSSSSSKLVPAAAARPEGQLPEEEEQQEAAAAAAAAAGTRSISEPPSPQTAAAADGAVAAWHALLVPLATVARTDARPHVADAAAAVLMQILRQHAGSLSPPQWQHLLEATLLPLLALPAAVPGPSHGQQLQNNQEGGSLAEPASSTAVEAAAAVNGASGTAAAAADRRPTLGLHSDSAAGEPEAVPASPVPAWLSFEGLHRVERHASTLMPELWQLVLDADASAAAAAPAPEEQRQQPKLTHSSSGTTSQSRPLTGEAAAAAAAAAEAAVAARRRLPLLWQPLLSLLLQYVSFPAESAAVLGVNQLHQLLLAAAPVLDAACWQAVLDALHLVCLQDPWAQQQQQQEEASSQQSAASSGPAAAAAAAEALRRCSRLSVLLQRVVDSLLQRRAAAMPGQVQLQLLELLHRTILAAADINASTARRIAADRTLAAGAAAAAAAAAGGHLLPASGSRQGQAGSSSSGAGRGDAAAAAAAADGQGSLEGEAGLLNGGAGVLSRNGVQQHDGSGSAAAAAWEQLLPALVRQEAEGGCLYITSLQRCVRAPAASNGTQAAVVAECEARLAAFCLWVVKGAAARVSSVGEDEEEDRSGGGKERAAAEVTPAEAAAAALAAALAASSASSTAMSARASWAPNPADQAWDDAVRAPLVDAALQAYSGLSAPVWRKQQAAAFPHLARLVCSPSRPVRRALKVLLQQHVPSVLAATA</sequence>
<dbReference type="PANTHER" id="PTHR10663:SF375">
    <property type="entry name" value="LD29171P"/>
    <property type="match status" value="1"/>
</dbReference>
<feature type="compositionally biased region" description="Gly residues" evidence="7">
    <location>
        <begin position="261"/>
        <end position="282"/>
    </location>
</feature>
<organism evidence="9 10">
    <name type="scientific">Chlorella vulgaris</name>
    <name type="common">Green alga</name>
    <dbReference type="NCBI Taxonomy" id="3077"/>
    <lineage>
        <taxon>Eukaryota</taxon>
        <taxon>Viridiplantae</taxon>
        <taxon>Chlorophyta</taxon>
        <taxon>core chlorophytes</taxon>
        <taxon>Trebouxiophyceae</taxon>
        <taxon>Chlorellales</taxon>
        <taxon>Chlorellaceae</taxon>
        <taxon>Chlorella clade</taxon>
        <taxon>Chlorella</taxon>
    </lineage>
</organism>
<dbReference type="PANTHER" id="PTHR10663">
    <property type="entry name" value="GUANYL-NUCLEOTIDE EXCHANGE FACTOR"/>
    <property type="match status" value="1"/>
</dbReference>
<feature type="region of interest" description="Disordered" evidence="7">
    <location>
        <begin position="1779"/>
        <end position="1812"/>
    </location>
</feature>
<reference evidence="9" key="2">
    <citation type="submission" date="2020-11" db="EMBL/GenBank/DDBJ databases">
        <authorList>
            <person name="Cecchin M."/>
            <person name="Marcolungo L."/>
            <person name="Rossato M."/>
            <person name="Girolomoni L."/>
            <person name="Cosentino E."/>
            <person name="Cuine S."/>
            <person name="Li-Beisson Y."/>
            <person name="Delledonne M."/>
            <person name="Ballottari M."/>
        </authorList>
    </citation>
    <scope>NUCLEOTIDE SEQUENCE</scope>
    <source>
        <strain evidence="9">211/11P</strain>
        <tissue evidence="9">Whole cell</tissue>
    </source>
</reference>
<dbReference type="InterPro" id="IPR000904">
    <property type="entry name" value="Sec7_dom"/>
</dbReference>
<evidence type="ECO:0000256" key="6">
    <source>
        <dbReference type="ARBA" id="ARBA00023136"/>
    </source>
</evidence>
<dbReference type="EMBL" id="SIDB01000013">
    <property type="protein sequence ID" value="KAI3424228.1"/>
    <property type="molecule type" value="Genomic_DNA"/>
</dbReference>
<dbReference type="PROSITE" id="PS50190">
    <property type="entry name" value="SEC7"/>
    <property type="match status" value="1"/>
</dbReference>
<feature type="compositionally biased region" description="Polar residues" evidence="7">
    <location>
        <begin position="1680"/>
        <end position="1690"/>
    </location>
</feature>
<dbReference type="Pfam" id="PF16213">
    <property type="entry name" value="DCB"/>
    <property type="match status" value="1"/>
</dbReference>
<dbReference type="InterPro" id="IPR032691">
    <property type="entry name" value="Mon2/Sec7/BIG1-like_HUS"/>
</dbReference>
<feature type="compositionally biased region" description="Polar residues" evidence="7">
    <location>
        <begin position="1791"/>
        <end position="1807"/>
    </location>
</feature>
<dbReference type="CDD" id="cd00171">
    <property type="entry name" value="Sec7"/>
    <property type="match status" value="1"/>
</dbReference>
<dbReference type="Gene3D" id="1.10.220.20">
    <property type="match status" value="1"/>
</dbReference>
<keyword evidence="4" id="KW-0963">Cytoplasm</keyword>
<feature type="domain" description="SEC7" evidence="8">
    <location>
        <begin position="775"/>
        <end position="972"/>
    </location>
</feature>
<dbReference type="Pfam" id="PF01369">
    <property type="entry name" value="Sec7"/>
    <property type="match status" value="1"/>
</dbReference>
<dbReference type="GO" id="GO:0032012">
    <property type="term" value="P:regulation of ARF protein signal transduction"/>
    <property type="evidence" value="ECO:0007669"/>
    <property type="project" value="InterPro"/>
</dbReference>
<dbReference type="SMART" id="SM00222">
    <property type="entry name" value="Sec7"/>
    <property type="match status" value="1"/>
</dbReference>
<dbReference type="GO" id="GO:0005829">
    <property type="term" value="C:cytosol"/>
    <property type="evidence" value="ECO:0007669"/>
    <property type="project" value="UniProtKB-SubCell"/>
</dbReference>
<evidence type="ECO:0000256" key="1">
    <source>
        <dbReference type="ARBA" id="ARBA00004370"/>
    </source>
</evidence>
<dbReference type="InterPro" id="IPR015403">
    <property type="entry name" value="Mon2/Sec7/BIG1-like_HDS"/>
</dbReference>
<dbReference type="GO" id="GO:0015031">
    <property type="term" value="P:protein transport"/>
    <property type="evidence" value="ECO:0007669"/>
    <property type="project" value="UniProtKB-KW"/>
</dbReference>
<dbReference type="InterPro" id="IPR032629">
    <property type="entry name" value="DCB_dom"/>
</dbReference>
<dbReference type="InterPro" id="IPR035999">
    <property type="entry name" value="Sec7_dom_sf"/>
</dbReference>
<feature type="region of interest" description="Disordered" evidence="7">
    <location>
        <begin position="747"/>
        <end position="768"/>
    </location>
</feature>
<keyword evidence="3" id="KW-0813">Transport</keyword>
<keyword evidence="5" id="KW-0653">Protein transport</keyword>
<dbReference type="InterPro" id="IPR023394">
    <property type="entry name" value="Sec7_C_sf"/>
</dbReference>
<comment type="caution">
    <text evidence="9">The sequence shown here is derived from an EMBL/GenBank/DDBJ whole genome shotgun (WGS) entry which is preliminary data.</text>
</comment>
<reference evidence="9" key="1">
    <citation type="journal article" date="2019" name="Plant J.">
        <title>Chlorella vulgaris genome assembly and annotation reveals the molecular basis for metabolic acclimation to high light conditions.</title>
        <authorList>
            <person name="Cecchin M."/>
            <person name="Marcolungo L."/>
            <person name="Rossato M."/>
            <person name="Girolomoni L."/>
            <person name="Cosentino E."/>
            <person name="Cuine S."/>
            <person name="Li-Beisson Y."/>
            <person name="Delledonne M."/>
            <person name="Ballottari M."/>
        </authorList>
    </citation>
    <scope>NUCLEOTIDE SEQUENCE</scope>
    <source>
        <strain evidence="9">211/11P</strain>
    </source>
</reference>
<evidence type="ECO:0000313" key="9">
    <source>
        <dbReference type="EMBL" id="KAI3424228.1"/>
    </source>
</evidence>
<feature type="region of interest" description="Disordered" evidence="7">
    <location>
        <begin position="251"/>
        <end position="298"/>
    </location>
</feature>
<accession>A0A9D4TFG3</accession>
<protein>
    <recommendedName>
        <fullName evidence="8">SEC7 domain-containing protein</fullName>
    </recommendedName>
</protein>
<evidence type="ECO:0000256" key="3">
    <source>
        <dbReference type="ARBA" id="ARBA00022448"/>
    </source>
</evidence>
<evidence type="ECO:0000259" key="8">
    <source>
        <dbReference type="PROSITE" id="PS50190"/>
    </source>
</evidence>
<dbReference type="Pfam" id="PF12783">
    <property type="entry name" value="Sec7-like_HUS"/>
    <property type="match status" value="1"/>
</dbReference>
<evidence type="ECO:0000313" key="10">
    <source>
        <dbReference type="Proteomes" id="UP001055712"/>
    </source>
</evidence>
<feature type="region of interest" description="Disordered" evidence="7">
    <location>
        <begin position="356"/>
        <end position="375"/>
    </location>
</feature>
<dbReference type="InterPro" id="IPR011989">
    <property type="entry name" value="ARM-like"/>
</dbReference>
<name>A0A9D4TFG3_CHLVU</name>
<feature type="region of interest" description="Disordered" evidence="7">
    <location>
        <begin position="205"/>
        <end position="229"/>
    </location>
</feature>